<sequence>MMVTCANNVLRLLATTLVYFSLTCSVYGEQKFTLRFEPTPDGSLALNGSPRKNSGIVAQRPSQHEISIKATKNKTNTPQRERFPQLSKESLVVVGIDAEGNEIINQAVADPRLVRGEVFNQNGSIQSNDSFYLTRTDLNVSLETDAKLTSLKVYQLDWDGKNFSRSLLGETTLP</sequence>
<gene>
    <name evidence="1" type="ORF">MNBD_GAMMA13-263</name>
</gene>
<reference evidence="1" key="1">
    <citation type="submission" date="2018-06" db="EMBL/GenBank/DDBJ databases">
        <authorList>
            <person name="Zhirakovskaya E."/>
        </authorList>
    </citation>
    <scope>NUCLEOTIDE SEQUENCE</scope>
</reference>
<name>A0A3B0YSL7_9ZZZZ</name>
<evidence type="ECO:0000313" key="1">
    <source>
        <dbReference type="EMBL" id="VAW77319.1"/>
    </source>
</evidence>
<dbReference type="AlphaFoldDB" id="A0A3B0YSL7"/>
<organism evidence="1">
    <name type="scientific">hydrothermal vent metagenome</name>
    <dbReference type="NCBI Taxonomy" id="652676"/>
    <lineage>
        <taxon>unclassified sequences</taxon>
        <taxon>metagenomes</taxon>
        <taxon>ecological metagenomes</taxon>
    </lineage>
</organism>
<protein>
    <submittedName>
        <fullName evidence="1">Uncharacterized protein</fullName>
    </submittedName>
</protein>
<proteinExistence type="predicted"/>
<dbReference type="EMBL" id="UOFK01000116">
    <property type="protein sequence ID" value="VAW77319.1"/>
    <property type="molecule type" value="Genomic_DNA"/>
</dbReference>
<accession>A0A3B0YSL7</accession>